<dbReference type="Proteomes" id="UP000266861">
    <property type="component" value="Unassembled WGS sequence"/>
</dbReference>
<dbReference type="AlphaFoldDB" id="A0A397GH45"/>
<evidence type="ECO:0000313" key="2">
    <source>
        <dbReference type="Proteomes" id="UP000266861"/>
    </source>
</evidence>
<name>A0A397GH45_9GLOM</name>
<sequence>MSSTTTKKRNGNGAYKFKKLLPIVSTSVGISRAIFYLLRHFQWPNITGTDLNHTLSCLEKILRELMGNTDIPYVRSPRQVMLLRTYKCVVRNSGSSKKRHET</sequence>
<accession>A0A397GH45</accession>
<organism evidence="1 2">
    <name type="scientific">Diversispora epigaea</name>
    <dbReference type="NCBI Taxonomy" id="1348612"/>
    <lineage>
        <taxon>Eukaryota</taxon>
        <taxon>Fungi</taxon>
        <taxon>Fungi incertae sedis</taxon>
        <taxon>Mucoromycota</taxon>
        <taxon>Glomeromycotina</taxon>
        <taxon>Glomeromycetes</taxon>
        <taxon>Diversisporales</taxon>
        <taxon>Diversisporaceae</taxon>
        <taxon>Diversispora</taxon>
    </lineage>
</organism>
<keyword evidence="2" id="KW-1185">Reference proteome</keyword>
<gene>
    <name evidence="1" type="ORF">Glove_535g18</name>
</gene>
<comment type="caution">
    <text evidence="1">The sequence shown here is derived from an EMBL/GenBank/DDBJ whole genome shotgun (WGS) entry which is preliminary data.</text>
</comment>
<reference evidence="1 2" key="1">
    <citation type="submission" date="2018-08" db="EMBL/GenBank/DDBJ databases">
        <title>Genome and evolution of the arbuscular mycorrhizal fungus Diversispora epigaea (formerly Glomus versiforme) and its bacterial endosymbionts.</title>
        <authorList>
            <person name="Sun X."/>
            <person name="Fei Z."/>
            <person name="Harrison M."/>
        </authorList>
    </citation>
    <scope>NUCLEOTIDE SEQUENCE [LARGE SCALE GENOMIC DNA]</scope>
    <source>
        <strain evidence="1 2">IT104</strain>
    </source>
</reference>
<protein>
    <submittedName>
        <fullName evidence="1">Uncharacterized protein</fullName>
    </submittedName>
</protein>
<dbReference type="EMBL" id="PQFF01000457">
    <property type="protein sequence ID" value="RHZ49008.1"/>
    <property type="molecule type" value="Genomic_DNA"/>
</dbReference>
<evidence type="ECO:0000313" key="1">
    <source>
        <dbReference type="EMBL" id="RHZ49008.1"/>
    </source>
</evidence>
<proteinExistence type="predicted"/>